<evidence type="ECO:0000313" key="1">
    <source>
        <dbReference type="EMBL" id="CAH2293189.1"/>
    </source>
</evidence>
<dbReference type="EMBL" id="OW240916">
    <property type="protein sequence ID" value="CAH2293189.1"/>
    <property type="molecule type" value="Genomic_DNA"/>
</dbReference>
<reference evidence="1" key="1">
    <citation type="submission" date="2022-03" db="EMBL/GenBank/DDBJ databases">
        <authorList>
            <person name="Alioto T."/>
            <person name="Alioto T."/>
            <person name="Gomez Garrido J."/>
        </authorList>
    </citation>
    <scope>NUCLEOTIDE SEQUENCE</scope>
</reference>
<dbReference type="PANTHER" id="PTHR21301:SF12">
    <property type="match status" value="1"/>
</dbReference>
<name>A0AAD1W8W5_PELCU</name>
<evidence type="ECO:0008006" key="3">
    <source>
        <dbReference type="Google" id="ProtNLM"/>
    </source>
</evidence>
<evidence type="ECO:0000313" key="2">
    <source>
        <dbReference type="Proteomes" id="UP001295444"/>
    </source>
</evidence>
<organism evidence="1 2">
    <name type="scientific">Pelobates cultripes</name>
    <name type="common">Western spadefoot toad</name>
    <dbReference type="NCBI Taxonomy" id="61616"/>
    <lineage>
        <taxon>Eukaryota</taxon>
        <taxon>Metazoa</taxon>
        <taxon>Chordata</taxon>
        <taxon>Craniata</taxon>
        <taxon>Vertebrata</taxon>
        <taxon>Euteleostomi</taxon>
        <taxon>Amphibia</taxon>
        <taxon>Batrachia</taxon>
        <taxon>Anura</taxon>
        <taxon>Pelobatoidea</taxon>
        <taxon>Pelobatidae</taxon>
        <taxon>Pelobates</taxon>
    </lineage>
</organism>
<sequence>MALRYRRGYIRLLCLLVLRDDFFRERYTTRRNIRWGGYNKRHSGEKTRPTAPIETQSLIHNISGRPLTPTEEGTLNKGLSFIPTPHIEWHQYDVSLYKFFRQLKLRAFFSTDQHNFGTTAESTDNIIQITQGDPHDEGNMEAVGHYVSGSDPCTVLSLDTGLKPKSTFTPHNINTSIDLFTNLVKKDMYKLRRKHQYTHSYHRKSINFTKQDWLNINNLKKDASIIIKPADKGGALVIMDRTYYIKEIESQLMDNTNYLPISQDPTHNLKRTLDKLNQWALSKNIISDGEYKYMNLKYPRIPVFYTLPKIHKNPLFPPGRPIVSGTGSIFQHPAEILDKFLIKYVPLQKSYLKDTTTFLTLLADIHIPPGDFWLVTMDVQSLYTSIDHNRGIEAVDWTLDRDPRLTQQGET</sequence>
<keyword evidence="2" id="KW-1185">Reference proteome</keyword>
<accession>A0AAD1W8W5</accession>
<gene>
    <name evidence="1" type="ORF">PECUL_23A041716</name>
</gene>
<dbReference type="AlphaFoldDB" id="A0AAD1W8W5"/>
<protein>
    <recommendedName>
        <fullName evidence="3">Reverse transcriptase domain-containing protein</fullName>
    </recommendedName>
</protein>
<dbReference type="PANTHER" id="PTHR21301">
    <property type="entry name" value="REVERSE TRANSCRIPTASE"/>
    <property type="match status" value="1"/>
</dbReference>
<dbReference type="Proteomes" id="UP001295444">
    <property type="component" value="Chromosome 05"/>
</dbReference>
<proteinExistence type="predicted"/>